<dbReference type="HOGENOM" id="CLU_004773_0_0_6"/>
<dbReference type="Pfam" id="PF05567">
    <property type="entry name" value="T4P_PilY1"/>
    <property type="match status" value="1"/>
</dbReference>
<organism evidence="4 5">
    <name type="scientific">Shewanella piezotolerans (strain WP3 / JCM 13877)</name>
    <dbReference type="NCBI Taxonomy" id="225849"/>
    <lineage>
        <taxon>Bacteria</taxon>
        <taxon>Pseudomonadati</taxon>
        <taxon>Pseudomonadota</taxon>
        <taxon>Gammaproteobacteria</taxon>
        <taxon>Alteromonadales</taxon>
        <taxon>Shewanellaceae</taxon>
        <taxon>Shewanella</taxon>
    </lineage>
</organism>
<dbReference type="STRING" id="225849.swp_3720"/>
<accession>B8CSB4</accession>
<dbReference type="GO" id="GO:0046872">
    <property type="term" value="F:metal ion binding"/>
    <property type="evidence" value="ECO:0007669"/>
    <property type="project" value="UniProtKB-KW"/>
</dbReference>
<evidence type="ECO:0000256" key="1">
    <source>
        <dbReference type="ARBA" id="ARBA00022723"/>
    </source>
</evidence>
<feature type="domain" description="PilY1 beta-propeller" evidence="3">
    <location>
        <begin position="662"/>
        <end position="925"/>
    </location>
</feature>
<dbReference type="EMBL" id="CP000472">
    <property type="protein sequence ID" value="ACJ30404.1"/>
    <property type="molecule type" value="Genomic_DNA"/>
</dbReference>
<dbReference type="RefSeq" id="WP_020913748.1">
    <property type="nucleotide sequence ID" value="NC_011566.1"/>
</dbReference>
<gene>
    <name evidence="4" type="ordered locus">swp_3720</name>
</gene>
<keyword evidence="1" id="KW-0479">Metal-binding</keyword>
<evidence type="ECO:0000256" key="2">
    <source>
        <dbReference type="ARBA" id="ARBA00022837"/>
    </source>
</evidence>
<reference evidence="4 5" key="1">
    <citation type="journal article" date="2008" name="PLoS ONE">
        <title>Environmental adaptation: genomic analysis of the piezotolerant and psychrotolerant deep-sea iron reducing bacterium Shewanella piezotolerans WP3.</title>
        <authorList>
            <person name="Wang F."/>
            <person name="Wang J."/>
            <person name="Jian H."/>
            <person name="Zhang B."/>
            <person name="Li S."/>
            <person name="Wang F."/>
            <person name="Zeng X."/>
            <person name="Gao L."/>
            <person name="Bartlett D.H."/>
            <person name="Yu J."/>
            <person name="Hu S."/>
            <person name="Xiao X."/>
        </authorList>
    </citation>
    <scope>NUCLEOTIDE SEQUENCE [LARGE SCALE GENOMIC DNA]</scope>
    <source>
        <strain evidence="5">WP3 / JCM 13877</strain>
    </source>
</reference>
<dbReference type="InterPro" id="IPR008707">
    <property type="entry name" value="B-propeller_PilY1"/>
</dbReference>
<dbReference type="InterPro" id="IPR036465">
    <property type="entry name" value="vWFA_dom_sf"/>
</dbReference>
<dbReference type="KEGG" id="swp:swp_3720"/>
<protein>
    <submittedName>
        <fullName evidence="4">Type IV pilin biogenesis protein, putative</fullName>
    </submittedName>
</protein>
<dbReference type="Gene3D" id="3.40.50.410">
    <property type="entry name" value="von Willebrand factor, type A domain"/>
    <property type="match status" value="1"/>
</dbReference>
<evidence type="ECO:0000313" key="4">
    <source>
        <dbReference type="EMBL" id="ACJ30404.1"/>
    </source>
</evidence>
<keyword evidence="5" id="KW-1185">Reference proteome</keyword>
<proteinExistence type="predicted"/>
<dbReference type="SUPFAM" id="SSF53300">
    <property type="entry name" value="vWA-like"/>
    <property type="match status" value="1"/>
</dbReference>
<dbReference type="Proteomes" id="UP000000753">
    <property type="component" value="Chromosome"/>
</dbReference>
<evidence type="ECO:0000259" key="3">
    <source>
        <dbReference type="Pfam" id="PF05567"/>
    </source>
</evidence>
<dbReference type="OrthoDB" id="7156875at2"/>
<evidence type="ECO:0000313" key="5">
    <source>
        <dbReference type="Proteomes" id="UP000000753"/>
    </source>
</evidence>
<dbReference type="AlphaFoldDB" id="B8CSB4"/>
<name>B8CSB4_SHEPW</name>
<dbReference type="eggNOG" id="COG3419">
    <property type="taxonomic scope" value="Bacteria"/>
</dbReference>
<keyword evidence="2" id="KW-0106">Calcium</keyword>
<sequence>MKFGQFLIIVATVLIMISGASYSDDTELYVFESSARSGSRPQVLIIFDNSGSMRTQEYSENFYSRGETVNDGTKLYYAKGGGSVPEPTSNNYFYNSVNGCKSSKEYLADYGVFTGFVREYGFVGENGTWLELPDTLGSAVSQVDCFEDFETNDDIKFENATGVDNGLPVDSLGSKAAPIPYTHISSSASSSDIENAIDAAFLTKFGTGKSVTLYTERYVNWYHGYKSSSWQTRMNIAKRVMEDTVVTTPSVDFGLAIFNYNTSKRTDGGRIVSGINRLSTGDKISLVDKINDLNAETNTPLCETLYEAYRYFSGSAVHFAKEAGSMTPTRDKSIESNGNYVSPFKSSQCSNRSYVVYITDGSPTQDSAANTKVSKMSGYKSSERVDGSYLPALASIMHRQDVNPSLAGEQFVTTYTIGFSDGAADAEPILKKTAELSGGTYFPAKNATQLQSALQQVFSQILEVNASFTSPSIASNNFDRTQTFDSVYYAMFLPNKGPRWMGNIKKFKVTGSGDIVDKNGNAAIGSDGNLSNSACSYWTPNSVCSASSGGGDGNDVRVGGVAHELRSATSRTLYGNFGSNGGLAAFSKSNASSVAGGDAALASYMGVTQSSLNSYFDWAKGKDVDDDDNDSSKTDARQDIFGDPLHSKPLAMNFGTAGSPDIRVIVGTNHGYLHMFKDEDTSVSESWAFMPYELLPNIRELKANVPTGVHSIYGLDSPPVSYVKAAADGSVEKAWLFVGMRRGGKSYYALDISNPDKPTFMWKINSNSTGMSELGQTWAEPVVTYIPGWPTGNTEFSKAKPVLIFGAGYSPATKDSAAVGSPDTLGRGVFIVDAETGKLIHSFAANGGASVTQLPGITDSIPNSVAVLDSNGDKLTDRFYATDTGANVWRIDLPSANPKDSIKPWTAFKFADLGGASTTSDRRFFAEAAVAQTMFTNISEVDVTVDGTTTTTKTYQNVPYDAVVVGSGHRPHPLDLLRSDKFFTLQDRNVVSRPFNGDEGNEIPAAITMANLYNVSSAAPESELENIEFGTKRGWYYQFSGKGEKSLSAATIIQGRVFFTSYVPGDNSDANQCLVSGVGRLYGFDLHRGIRSYTHEYLEMGERVPDTPQLVVPPNGEDDSYMYLIGIGAAGDKMEHKECPEGSLNCPPPPPCEAGDSKCVGGGLGVNRIYYHVDD</sequence>